<dbReference type="GO" id="GO:0051537">
    <property type="term" value="F:2 iron, 2 sulfur cluster binding"/>
    <property type="evidence" value="ECO:0007669"/>
    <property type="project" value="UniProtKB-KW"/>
</dbReference>
<evidence type="ECO:0000256" key="5">
    <source>
        <dbReference type="ARBA" id="ARBA00023014"/>
    </source>
</evidence>
<keyword evidence="8" id="KW-0560">Oxidoreductase</keyword>
<dbReference type="InterPro" id="IPR042128">
    <property type="entry name" value="NuoE_dom"/>
</dbReference>
<accession>A0A1J5Q529</accession>
<dbReference type="Pfam" id="PF01257">
    <property type="entry name" value="2Fe-2S_thioredx"/>
    <property type="match status" value="1"/>
</dbReference>
<dbReference type="AlphaFoldDB" id="A0A1J5Q529"/>
<dbReference type="PANTHER" id="PTHR10371">
    <property type="entry name" value="NADH DEHYDROGENASE UBIQUINONE FLAVOPROTEIN 2, MITOCHONDRIAL"/>
    <property type="match status" value="1"/>
</dbReference>
<dbReference type="GO" id="GO:0003954">
    <property type="term" value="F:NADH dehydrogenase activity"/>
    <property type="evidence" value="ECO:0007669"/>
    <property type="project" value="TreeGrafter"/>
</dbReference>
<keyword evidence="3" id="KW-0479">Metal-binding</keyword>
<dbReference type="GO" id="GO:0046872">
    <property type="term" value="F:metal ion binding"/>
    <property type="evidence" value="ECO:0007669"/>
    <property type="project" value="UniProtKB-KW"/>
</dbReference>
<dbReference type="CDD" id="cd03064">
    <property type="entry name" value="TRX_Fd_NuoE"/>
    <property type="match status" value="1"/>
</dbReference>
<feature type="compositionally biased region" description="Pro residues" evidence="7">
    <location>
        <begin position="1"/>
        <end position="14"/>
    </location>
</feature>
<protein>
    <submittedName>
        <fullName evidence="8">NADH-quinone oxidoreductase subunit 2</fullName>
        <ecNumber evidence="8">1.6.5.11</ecNumber>
    </submittedName>
</protein>
<dbReference type="FunFam" id="1.10.10.1590:FF:000001">
    <property type="entry name" value="NADH-quinone oxidoreductase subunit E"/>
    <property type="match status" value="1"/>
</dbReference>
<gene>
    <name evidence="8" type="primary">nqo2_11</name>
    <name evidence="8" type="ORF">GALL_432480</name>
</gene>
<dbReference type="InterPro" id="IPR036249">
    <property type="entry name" value="Thioredoxin-like_sf"/>
</dbReference>
<reference evidence="8" key="1">
    <citation type="submission" date="2016-10" db="EMBL/GenBank/DDBJ databases">
        <title>Sequence of Gallionella enrichment culture.</title>
        <authorList>
            <person name="Poehlein A."/>
            <person name="Muehling M."/>
            <person name="Daniel R."/>
        </authorList>
    </citation>
    <scope>NUCLEOTIDE SEQUENCE</scope>
</reference>
<dbReference type="EMBL" id="MLJW01002282">
    <property type="protein sequence ID" value="OIQ75087.1"/>
    <property type="molecule type" value="Genomic_DNA"/>
</dbReference>
<keyword evidence="2" id="KW-0001">2Fe-2S</keyword>
<dbReference type="InterPro" id="IPR041921">
    <property type="entry name" value="NuoE_N"/>
</dbReference>
<evidence type="ECO:0000256" key="7">
    <source>
        <dbReference type="SAM" id="MobiDB-lite"/>
    </source>
</evidence>
<evidence type="ECO:0000256" key="3">
    <source>
        <dbReference type="ARBA" id="ARBA00022723"/>
    </source>
</evidence>
<feature type="region of interest" description="Disordered" evidence="7">
    <location>
        <begin position="1"/>
        <end position="23"/>
    </location>
</feature>
<comment type="similarity">
    <text evidence="1">Belongs to the complex I 24 kDa subunit family.</text>
</comment>
<dbReference type="NCBIfam" id="TIGR01958">
    <property type="entry name" value="nuoE_fam"/>
    <property type="match status" value="1"/>
</dbReference>
<evidence type="ECO:0000256" key="1">
    <source>
        <dbReference type="ARBA" id="ARBA00010643"/>
    </source>
</evidence>
<evidence type="ECO:0000256" key="6">
    <source>
        <dbReference type="ARBA" id="ARBA00034078"/>
    </source>
</evidence>
<keyword evidence="5" id="KW-0411">Iron-sulfur</keyword>
<dbReference type="InterPro" id="IPR002023">
    <property type="entry name" value="NuoE-like"/>
</dbReference>
<name>A0A1J5Q529_9ZZZZ</name>
<dbReference type="PIRSF" id="PIRSF000216">
    <property type="entry name" value="NADH_DH_24kDa"/>
    <property type="match status" value="1"/>
</dbReference>
<keyword evidence="4" id="KW-0408">Iron</keyword>
<organism evidence="8">
    <name type="scientific">mine drainage metagenome</name>
    <dbReference type="NCBI Taxonomy" id="410659"/>
    <lineage>
        <taxon>unclassified sequences</taxon>
        <taxon>metagenomes</taxon>
        <taxon>ecological metagenomes</taxon>
    </lineage>
</organism>
<evidence type="ECO:0000256" key="4">
    <source>
        <dbReference type="ARBA" id="ARBA00023004"/>
    </source>
</evidence>
<dbReference type="SUPFAM" id="SSF52833">
    <property type="entry name" value="Thioredoxin-like"/>
    <property type="match status" value="1"/>
</dbReference>
<proteinExistence type="inferred from homology"/>
<dbReference type="Gene3D" id="3.40.30.10">
    <property type="entry name" value="Glutaredoxin"/>
    <property type="match status" value="1"/>
</dbReference>
<evidence type="ECO:0000256" key="2">
    <source>
        <dbReference type="ARBA" id="ARBA00022714"/>
    </source>
</evidence>
<dbReference type="PANTHER" id="PTHR10371:SF3">
    <property type="entry name" value="NADH DEHYDROGENASE [UBIQUINONE] FLAVOPROTEIN 2, MITOCHONDRIAL"/>
    <property type="match status" value="1"/>
</dbReference>
<dbReference type="EC" id="1.6.5.11" evidence="8"/>
<dbReference type="Gene3D" id="1.10.10.1590">
    <property type="entry name" value="NADH-quinone oxidoreductase subunit E"/>
    <property type="match status" value="1"/>
</dbReference>
<sequence length="191" mass="20855">MNHPQPPETSPEPLAPGQRLPESEVKEFSPEALAEIQAIMAKYPDKMAATLPALHIAQREFGFISLSAMKAVAKAIGIPEGHVFGVATFYTMYQKAPVGQYHFQVCTNISCALKGAAQLLEKVCEKTGVKPGQGPSPDGLWSVEEVECLAGCSMGPCIQVNHDVYDELVDEQKLIEVMEACKRGDYRPWAH</sequence>
<comment type="caution">
    <text evidence="8">The sequence shown here is derived from an EMBL/GenBank/DDBJ whole genome shotgun (WGS) entry which is preliminary data.</text>
</comment>
<comment type="cofactor">
    <cofactor evidence="6">
        <name>[2Fe-2S] cluster</name>
        <dbReference type="ChEBI" id="CHEBI:190135"/>
    </cofactor>
</comment>
<evidence type="ECO:0000313" key="8">
    <source>
        <dbReference type="EMBL" id="OIQ75087.1"/>
    </source>
</evidence>